<evidence type="ECO:0000256" key="5">
    <source>
        <dbReference type="ARBA" id="ARBA00029594"/>
    </source>
</evidence>
<dbReference type="Gene3D" id="3.30.870.10">
    <property type="entry name" value="Endonuclease Chain A"/>
    <property type="match status" value="2"/>
</dbReference>
<comment type="subcellular location">
    <subcellularLocation>
        <location evidence="2">Secreted</location>
    </subcellularLocation>
</comment>
<dbReference type="CDD" id="cd09113">
    <property type="entry name" value="PLDc_ymdC_like_2"/>
    <property type="match status" value="1"/>
</dbReference>
<dbReference type="PANTHER" id="PTHR21248">
    <property type="entry name" value="CARDIOLIPIN SYNTHASE"/>
    <property type="match status" value="1"/>
</dbReference>
<dbReference type="CDD" id="cd09111">
    <property type="entry name" value="PLDc_ymdC_like_1"/>
    <property type="match status" value="1"/>
</dbReference>
<comment type="function">
    <text evidence="1">Could be a virulence factor.</text>
</comment>
<dbReference type="OrthoDB" id="9814092at2"/>
<accession>A0A422R1L7</accession>
<dbReference type="AlphaFoldDB" id="A0A422R1L7"/>
<dbReference type="InterPro" id="IPR001736">
    <property type="entry name" value="PLipase_D/transphosphatidylase"/>
</dbReference>
<proteinExistence type="predicted"/>
<name>A0A422R1L7_9RHOB</name>
<comment type="caution">
    <text evidence="7">The sequence shown here is derived from an EMBL/GenBank/DDBJ whole genome shotgun (WGS) entry which is preliminary data.</text>
</comment>
<feature type="domain" description="PLD phosphodiesterase" evidence="6">
    <location>
        <begin position="170"/>
        <end position="197"/>
    </location>
</feature>
<dbReference type="GO" id="GO:0030572">
    <property type="term" value="F:phosphatidyltransferase activity"/>
    <property type="evidence" value="ECO:0007669"/>
    <property type="project" value="UniProtKB-ARBA"/>
</dbReference>
<dbReference type="GO" id="GO:0032049">
    <property type="term" value="P:cardiolipin biosynthetic process"/>
    <property type="evidence" value="ECO:0007669"/>
    <property type="project" value="UniProtKB-ARBA"/>
</dbReference>
<keyword evidence="4" id="KW-0964">Secreted</keyword>
<dbReference type="RefSeq" id="WP_106689633.1">
    <property type="nucleotide sequence ID" value="NZ_PXNQ02000001.1"/>
</dbReference>
<dbReference type="SMART" id="SM00155">
    <property type="entry name" value="PLDc"/>
    <property type="match status" value="2"/>
</dbReference>
<evidence type="ECO:0000313" key="7">
    <source>
        <dbReference type="EMBL" id="RNF36090.1"/>
    </source>
</evidence>
<dbReference type="GO" id="GO:0005576">
    <property type="term" value="C:extracellular region"/>
    <property type="evidence" value="ECO:0007669"/>
    <property type="project" value="UniProtKB-SubCell"/>
</dbReference>
<dbReference type="Pfam" id="PF13091">
    <property type="entry name" value="PLDc_2"/>
    <property type="match status" value="2"/>
</dbReference>
<gene>
    <name evidence="7" type="ORF">A7A09_001420</name>
</gene>
<dbReference type="PROSITE" id="PS50035">
    <property type="entry name" value="PLD"/>
    <property type="match status" value="2"/>
</dbReference>
<dbReference type="EMBL" id="PXNQ02000001">
    <property type="protein sequence ID" value="RNF36090.1"/>
    <property type="molecule type" value="Genomic_DNA"/>
</dbReference>
<evidence type="ECO:0000256" key="1">
    <source>
        <dbReference type="ARBA" id="ARBA00003145"/>
    </source>
</evidence>
<sequence length="516" mass="56853">MLKRLFKYVLILVVVALAFVVVGRQIWPLPDISERPADLAAHMDPETGLGKLAADGMAAHPGTSGVLALAGGADALASRLALIERAEDSIDAQYYIWHDDSSGILLLDALRRAGARGVRVRLLLDDNGVPGLDQIMATLNAQPNIQIRLFNPSTIRQPKLLGYALDFFRMNRRMHNKAMIVDNAVAIIGGRNIGDEYFQVGREFYVDLDVLAVGPIVSETSDAFDRYWNSASVFELERIIDLAADLDAFHAHVTAQEGGERLKEIITETQTSAESFVKGQIRPEWTDVDLVVDDPAKGQGQARRDQLMIVRLGRILGDVRQGVDLVSAYFVPGQAGTAYFEGLAQSGKRVRILTNALNTTDVLLVHGGYAKYRRELLQAGVELFELKLRGAQSNEEGLQVKPLGLSGASLHAKTFSVDHERVFIGSFNFDPRSALLNCEMGFLIRSPSMARKISDAFDNGLAQVSYRPALTPEGKMIWREDVGPDDSRVYQEEPGATWMQQVMLTVIGLLPVEWLL</sequence>
<organism evidence="7 8">
    <name type="scientific">Paracoccus methylarcula</name>
    <dbReference type="NCBI Taxonomy" id="72022"/>
    <lineage>
        <taxon>Bacteria</taxon>
        <taxon>Pseudomonadati</taxon>
        <taxon>Pseudomonadota</taxon>
        <taxon>Alphaproteobacteria</taxon>
        <taxon>Rhodobacterales</taxon>
        <taxon>Paracoccaceae</taxon>
        <taxon>Paracoccus</taxon>
    </lineage>
</organism>
<evidence type="ECO:0000256" key="2">
    <source>
        <dbReference type="ARBA" id="ARBA00004613"/>
    </source>
</evidence>
<dbReference type="Proteomes" id="UP000238137">
    <property type="component" value="Unassembled WGS sequence"/>
</dbReference>
<dbReference type="InterPro" id="IPR025202">
    <property type="entry name" value="PLD-like_dom"/>
</dbReference>
<dbReference type="SUPFAM" id="SSF56024">
    <property type="entry name" value="Phospholipase D/nuclease"/>
    <property type="match status" value="2"/>
</dbReference>
<evidence type="ECO:0000313" key="8">
    <source>
        <dbReference type="Proteomes" id="UP000238137"/>
    </source>
</evidence>
<keyword evidence="8" id="KW-1185">Reference proteome</keyword>
<evidence type="ECO:0000256" key="4">
    <source>
        <dbReference type="ARBA" id="ARBA00022525"/>
    </source>
</evidence>
<evidence type="ECO:0000256" key="3">
    <source>
        <dbReference type="ARBA" id="ARBA00018392"/>
    </source>
</evidence>
<feature type="domain" description="PLD phosphodiesterase" evidence="6">
    <location>
        <begin position="406"/>
        <end position="433"/>
    </location>
</feature>
<protein>
    <recommendedName>
        <fullName evidence="3">Phospholipase D</fullName>
    </recommendedName>
    <alternativeName>
        <fullName evidence="5">Choline phosphatase</fullName>
    </alternativeName>
</protein>
<reference evidence="7" key="1">
    <citation type="submission" date="2018-05" db="EMBL/GenBank/DDBJ databases">
        <title>Reclassification of Methylarcula marina and Methylarcula terricola as Paracoccus methylarcula sp.nov., comb.nov. and Paracoccus terricola comb.nov.</title>
        <authorList>
            <person name="Shmareva M.N."/>
            <person name="Doronina N.V."/>
            <person name="Vasilenko O.V."/>
            <person name="Tarlachkov S.V."/>
            <person name="Trotsenko Y.A."/>
        </authorList>
    </citation>
    <scope>NUCLEOTIDE SEQUENCE [LARGE SCALE GENOMIC DNA]</scope>
    <source>
        <strain evidence="7">VKM B-2159</strain>
    </source>
</reference>
<dbReference type="PANTHER" id="PTHR21248:SF12">
    <property type="entry name" value="CARDIOLIPIN SYNTHASE C"/>
    <property type="match status" value="1"/>
</dbReference>
<evidence type="ECO:0000259" key="6">
    <source>
        <dbReference type="PROSITE" id="PS50035"/>
    </source>
</evidence>